<proteinExistence type="predicted"/>
<accession>A0A6A6G3J1</accession>
<sequence>MDRPPEAEHPLPGFREFDTPCCMSLTLTTCKIIACRPEITVSQDRRFVSRVYDVVRSSPHQAPHTFQTFLDQEKNLGDWNRIEGQKIQALTQVDPESVENPKLPPPGERAMVAQSITFHPLLVKWHRESQQDTWNEKLFSEVAASNAGDVFRRLSRERGVTIRPVDGLLEASFVRCMFHEFFHLSYFGGMTDSLNGQAYGWHNNVQNKDLRNPDLYAIIAAVLQLRNRDGQKYAVSEQGLVSKL</sequence>
<dbReference type="OrthoDB" id="4802923at2759"/>
<evidence type="ECO:0000313" key="1">
    <source>
        <dbReference type="EMBL" id="KAF2220088.1"/>
    </source>
</evidence>
<reference evidence="2" key="1">
    <citation type="journal article" date="2020" name="Stud. Mycol.">
        <title>101 Dothideomycetes genomes: A test case for predicting lifestyles and emergence of pathogens.</title>
        <authorList>
            <person name="Haridas S."/>
            <person name="Albert R."/>
            <person name="Binder M."/>
            <person name="Bloem J."/>
            <person name="LaButti K."/>
            <person name="Salamov A."/>
            <person name="Andreopoulos B."/>
            <person name="Baker S."/>
            <person name="Barry K."/>
            <person name="Bills G."/>
            <person name="Bluhm B."/>
            <person name="Cannon C."/>
            <person name="Castanera R."/>
            <person name="Culley D."/>
            <person name="Daum C."/>
            <person name="Ezra D."/>
            <person name="Gonzalez J."/>
            <person name="Henrissat B."/>
            <person name="Kuo A."/>
            <person name="Liang C."/>
            <person name="Lipzen A."/>
            <person name="Lutzoni F."/>
            <person name="Magnuson J."/>
            <person name="Mondo S."/>
            <person name="Nolan M."/>
            <person name="Ohm R."/>
            <person name="Pangilinan J."/>
            <person name="Park H.-J."/>
            <person name="Ramirez L."/>
            <person name="Alfaro M."/>
            <person name="Sun H."/>
            <person name="Tritt A."/>
            <person name="Yoshinaga Y."/>
            <person name="Zwiers L.-H."/>
            <person name="Turgeon B."/>
            <person name="Goodwin S."/>
            <person name="Spatafora J."/>
            <person name="Crous P."/>
            <person name="Grigoriev I."/>
        </authorList>
    </citation>
    <scope>NUCLEOTIDE SEQUENCE [LARGE SCALE GENOMIC DNA]</scope>
    <source>
        <strain evidence="2">CECT 20119</strain>
    </source>
</reference>
<protein>
    <submittedName>
        <fullName evidence="1">Uncharacterized protein</fullName>
    </submittedName>
</protein>
<keyword evidence="2" id="KW-1185">Reference proteome</keyword>
<dbReference type="AlphaFoldDB" id="A0A6A6G3J1"/>
<evidence type="ECO:0000313" key="2">
    <source>
        <dbReference type="Proteomes" id="UP000799538"/>
    </source>
</evidence>
<name>A0A6A6G3J1_9PEZI</name>
<dbReference type="EMBL" id="ML992513">
    <property type="protein sequence ID" value="KAF2220088.1"/>
    <property type="molecule type" value="Genomic_DNA"/>
</dbReference>
<organism evidence="1 2">
    <name type="scientific">Elsinoe ampelina</name>
    <dbReference type="NCBI Taxonomy" id="302913"/>
    <lineage>
        <taxon>Eukaryota</taxon>
        <taxon>Fungi</taxon>
        <taxon>Dikarya</taxon>
        <taxon>Ascomycota</taxon>
        <taxon>Pezizomycotina</taxon>
        <taxon>Dothideomycetes</taxon>
        <taxon>Dothideomycetidae</taxon>
        <taxon>Myriangiales</taxon>
        <taxon>Elsinoaceae</taxon>
        <taxon>Elsinoe</taxon>
    </lineage>
</organism>
<dbReference type="Proteomes" id="UP000799538">
    <property type="component" value="Unassembled WGS sequence"/>
</dbReference>
<gene>
    <name evidence="1" type="ORF">BDZ85DRAFT_31718</name>
</gene>